<organism evidence="2 3">
    <name type="scientific">Solanum tuberosum</name>
    <name type="common">Potato</name>
    <dbReference type="NCBI Taxonomy" id="4113"/>
    <lineage>
        <taxon>Eukaryota</taxon>
        <taxon>Viridiplantae</taxon>
        <taxon>Streptophyta</taxon>
        <taxon>Embryophyta</taxon>
        <taxon>Tracheophyta</taxon>
        <taxon>Spermatophyta</taxon>
        <taxon>Magnoliopsida</taxon>
        <taxon>eudicotyledons</taxon>
        <taxon>Gunneridae</taxon>
        <taxon>Pentapetalae</taxon>
        <taxon>asterids</taxon>
        <taxon>lamiids</taxon>
        <taxon>Solanales</taxon>
        <taxon>Solanaceae</taxon>
        <taxon>Solanoideae</taxon>
        <taxon>Solaneae</taxon>
        <taxon>Solanum</taxon>
    </lineage>
</organism>
<dbReference type="Gramene" id="PGSC0003DMT400093816">
    <property type="protein sequence ID" value="PGSC0003DMT400093816"/>
    <property type="gene ID" value="PGSC0003DMG400043387"/>
</dbReference>
<dbReference type="HOGENOM" id="CLU_1655222_0_0_1"/>
<evidence type="ECO:0000313" key="2">
    <source>
        <dbReference type="EnsemblPlants" id="PGSC0003DMT400093816"/>
    </source>
</evidence>
<proteinExistence type="predicted"/>
<evidence type="ECO:0000313" key="3">
    <source>
        <dbReference type="Proteomes" id="UP000011115"/>
    </source>
</evidence>
<sequence>MLNGDWIVSWSVTLEVNSINRMMALMTVTSCIRKQTEQADFQKLQVQPTDRRVTHGQSWWFADGHLQPPQNPSSEVDRWTDRTDRGLVHGSSISLFSVSISRIDRFPDLQLSNISGIWIEEQSKDTNRQTGTKQAEEIKMEEPEDRQEHSACHRVSYQTA</sequence>
<feature type="region of interest" description="Disordered" evidence="1">
    <location>
        <begin position="122"/>
        <end position="160"/>
    </location>
</feature>
<dbReference type="Proteomes" id="UP000011115">
    <property type="component" value="Unassembled WGS sequence"/>
</dbReference>
<reference evidence="3" key="1">
    <citation type="journal article" date="2011" name="Nature">
        <title>Genome sequence and analysis of the tuber crop potato.</title>
        <authorList>
            <consortium name="The Potato Genome Sequencing Consortium"/>
        </authorList>
    </citation>
    <scope>NUCLEOTIDE SEQUENCE [LARGE SCALE GENOMIC DNA]</scope>
    <source>
        <strain evidence="3">cv. DM1-3 516 R44</strain>
    </source>
</reference>
<evidence type="ECO:0000256" key="1">
    <source>
        <dbReference type="SAM" id="MobiDB-lite"/>
    </source>
</evidence>
<dbReference type="InParanoid" id="M1DSS1"/>
<feature type="compositionally biased region" description="Basic and acidic residues" evidence="1">
    <location>
        <begin position="134"/>
        <end position="151"/>
    </location>
</feature>
<protein>
    <submittedName>
        <fullName evidence="2">Uncharacterized protein</fullName>
    </submittedName>
</protein>
<name>M1DSS1_SOLTU</name>
<dbReference type="AlphaFoldDB" id="M1DSS1"/>
<accession>M1DSS1</accession>
<dbReference type="PaxDb" id="4113-PGSC0003DMT400093816"/>
<reference evidence="2" key="2">
    <citation type="submission" date="2015-06" db="UniProtKB">
        <authorList>
            <consortium name="EnsemblPlants"/>
        </authorList>
    </citation>
    <scope>IDENTIFICATION</scope>
    <source>
        <strain evidence="2">DM1-3 516 R44</strain>
    </source>
</reference>
<dbReference type="EnsemblPlants" id="PGSC0003DMT400093816">
    <property type="protein sequence ID" value="PGSC0003DMT400093816"/>
    <property type="gene ID" value="PGSC0003DMG400043387"/>
</dbReference>
<keyword evidence="3" id="KW-1185">Reference proteome</keyword>